<feature type="compositionally biased region" description="Polar residues" evidence="1">
    <location>
        <begin position="1"/>
        <end position="10"/>
    </location>
</feature>
<comment type="caution">
    <text evidence="2">The sequence shown here is derived from an EMBL/GenBank/DDBJ whole genome shotgun (WGS) entry which is preliminary data.</text>
</comment>
<proteinExistence type="predicted"/>
<dbReference type="Proteomes" id="UP000565724">
    <property type="component" value="Unassembled WGS sequence"/>
</dbReference>
<feature type="compositionally biased region" description="Low complexity" evidence="1">
    <location>
        <begin position="42"/>
        <end position="51"/>
    </location>
</feature>
<evidence type="ECO:0000313" key="3">
    <source>
        <dbReference type="Proteomes" id="UP000565724"/>
    </source>
</evidence>
<evidence type="ECO:0008006" key="4">
    <source>
        <dbReference type="Google" id="ProtNLM"/>
    </source>
</evidence>
<protein>
    <recommendedName>
        <fullName evidence="4">Aminoglycoside phosphotransferase domain-containing protein</fullName>
    </recommendedName>
</protein>
<reference evidence="2 3" key="1">
    <citation type="submission" date="2020-05" db="EMBL/GenBank/DDBJ databases">
        <title>Genome Sequencing of Type Strains.</title>
        <authorList>
            <person name="Lemaire J.F."/>
            <person name="Inderbitzin P."/>
            <person name="Gregorio O.A."/>
            <person name="Collins S.B."/>
            <person name="Wespe N."/>
            <person name="Knight-Connoni V."/>
        </authorList>
    </citation>
    <scope>NUCLEOTIDE SEQUENCE [LARGE SCALE GENOMIC DNA]</scope>
    <source>
        <strain evidence="2 3">ATCC 25174</strain>
    </source>
</reference>
<dbReference type="EMBL" id="JABMCI010000066">
    <property type="protein sequence ID" value="NUU18043.1"/>
    <property type="molecule type" value="Genomic_DNA"/>
</dbReference>
<keyword evidence="3" id="KW-1185">Reference proteome</keyword>
<organism evidence="2 3">
    <name type="scientific">Cellulomonas humilata</name>
    <dbReference type="NCBI Taxonomy" id="144055"/>
    <lineage>
        <taxon>Bacteria</taxon>
        <taxon>Bacillati</taxon>
        <taxon>Actinomycetota</taxon>
        <taxon>Actinomycetes</taxon>
        <taxon>Micrococcales</taxon>
        <taxon>Cellulomonadaceae</taxon>
        <taxon>Cellulomonas</taxon>
    </lineage>
</organism>
<evidence type="ECO:0000313" key="2">
    <source>
        <dbReference type="EMBL" id="NUU18043.1"/>
    </source>
</evidence>
<dbReference type="AlphaFoldDB" id="A0A7Y6A1G7"/>
<dbReference type="RefSeq" id="WP_175347992.1">
    <property type="nucleotide sequence ID" value="NZ_JABMCI010000066.1"/>
</dbReference>
<feature type="region of interest" description="Disordered" evidence="1">
    <location>
        <begin position="1"/>
        <end position="78"/>
    </location>
</feature>
<accession>A0A7Y6A1G7</accession>
<evidence type="ECO:0000256" key="1">
    <source>
        <dbReference type="SAM" id="MobiDB-lite"/>
    </source>
</evidence>
<sequence>MSVDVESTATGRDRTAVDRSPSARVVALRPRVGRHTAAGPSPEVVALVADPAAPPAPGPVHPARHQRGQGSAPALEPDARPLVRELEDLVGRLHLHGPTPVLRAGLTTLLSAWAASLVRLHRTPLTSLTPTADVPWVLDGALPDWLDTLPAQAGPVWAVRAHPAIARALADARSTWTTAQWIHGEPTGDDVAVTRVNGSVRAVLLGGAVQPDGTVVGREHGAGCGDPRWDVATALDWVAIALGPVLDPGWALDPVATFLAEYRSLGGDATPTRALAVARTVSTAIEWSAQLAVAQEPTDDELSWLSGLWTRPLELVGAARPGAARRMR</sequence>
<gene>
    <name evidence="2" type="ORF">HP550_12375</name>
</gene>
<name>A0A7Y6A1G7_9CELL</name>